<evidence type="ECO:0000313" key="3">
    <source>
        <dbReference type="Proteomes" id="UP000192923"/>
    </source>
</evidence>
<sequence>MNQTPVRQGGMTFLGFALLMCLVGFFAMLIIKIGPIYLDHYKVVASLESLKSDANLATRSKQEVLLSLAKHWDIDMINSVTKDNVYITKDGSGITIQIAYDVTQPIMGNIDIVAHFDDSIEVAAR</sequence>
<dbReference type="InterPro" id="IPR032314">
    <property type="entry name" value="DUF4845"/>
</dbReference>
<gene>
    <name evidence="2" type="ORF">SAMN02949497_3586</name>
</gene>
<dbReference type="Pfam" id="PF16137">
    <property type="entry name" value="DUF4845"/>
    <property type="match status" value="1"/>
</dbReference>
<name>A0A1Y6D0T0_9GAMM</name>
<evidence type="ECO:0000256" key="1">
    <source>
        <dbReference type="SAM" id="Phobius"/>
    </source>
</evidence>
<organism evidence="2 3">
    <name type="scientific">Methylomagnum ishizawai</name>
    <dbReference type="NCBI Taxonomy" id="1760988"/>
    <lineage>
        <taxon>Bacteria</taxon>
        <taxon>Pseudomonadati</taxon>
        <taxon>Pseudomonadota</taxon>
        <taxon>Gammaproteobacteria</taxon>
        <taxon>Methylococcales</taxon>
        <taxon>Methylococcaceae</taxon>
        <taxon>Methylomagnum</taxon>
    </lineage>
</organism>
<keyword evidence="1" id="KW-1133">Transmembrane helix</keyword>
<dbReference type="OrthoDB" id="5569427at2"/>
<dbReference type="AlphaFoldDB" id="A0A1Y6D0T0"/>
<dbReference type="RefSeq" id="WP_085215059.1">
    <property type="nucleotide sequence ID" value="NZ_FXAM01000001.1"/>
</dbReference>
<reference evidence="2 3" key="1">
    <citation type="submission" date="2016-12" db="EMBL/GenBank/DDBJ databases">
        <authorList>
            <person name="Song W.-J."/>
            <person name="Kurnit D.M."/>
        </authorList>
    </citation>
    <scope>NUCLEOTIDE SEQUENCE [LARGE SCALE GENOMIC DNA]</scope>
    <source>
        <strain evidence="2 3">175</strain>
    </source>
</reference>
<protein>
    <recommendedName>
        <fullName evidence="4">DUF4845 domain-containing protein</fullName>
    </recommendedName>
</protein>
<proteinExistence type="predicted"/>
<keyword evidence="1" id="KW-0472">Membrane</keyword>
<keyword evidence="3" id="KW-1185">Reference proteome</keyword>
<evidence type="ECO:0000313" key="2">
    <source>
        <dbReference type="EMBL" id="SMF96196.1"/>
    </source>
</evidence>
<feature type="transmembrane region" description="Helical" evidence="1">
    <location>
        <begin position="12"/>
        <end position="31"/>
    </location>
</feature>
<keyword evidence="1" id="KW-0812">Transmembrane</keyword>
<dbReference type="Proteomes" id="UP000192923">
    <property type="component" value="Unassembled WGS sequence"/>
</dbReference>
<dbReference type="STRING" id="1760988.SAMN02949497_3586"/>
<accession>A0A1Y6D0T0</accession>
<evidence type="ECO:0008006" key="4">
    <source>
        <dbReference type="Google" id="ProtNLM"/>
    </source>
</evidence>
<dbReference type="EMBL" id="FXAM01000001">
    <property type="protein sequence ID" value="SMF96196.1"/>
    <property type="molecule type" value="Genomic_DNA"/>
</dbReference>